<keyword evidence="6" id="KW-0479">Metal-binding</keyword>
<dbReference type="Pfam" id="PF03006">
    <property type="entry name" value="HlyIII"/>
    <property type="match status" value="1"/>
</dbReference>
<sequence>MVASFQKSSINTLGSHRQRSIINNNNCGSTTTTTVEEISSDEWFQSSKTATLKSTDTKLAKESADLLPNSGDLFPWDCYEPSEPKNMDSAYEQLCQLHCRATKAAAHQVEDLVRRAYEKRDSAEAYVRQTIQDAWNVCHFHHLPKWLQDNDYLHTGHRPPLQSFKACFWSVFRKHTETGNIWTHGIGFLIFLVLSLYKLTVASHPWSLMDKAIFGAFFLGAVLCLGFSTFYHTVSCHSPQVGRFFSKLDYCGIALLITGSIIPWLYYAFYCDYYPKVMYTVLTTTLCVIVIILSLWDKFSEPSYRPVRATVFVLFGLSGVFPGGHWLISHNWFSDVSLRASFICLIIMAVLYLSGALLYACRIPERFFPGKCDYWFHSHQIFHILVIAAAMVHYRGISELALHRLSNTQTCDAR</sequence>
<dbReference type="GO" id="GO:0005886">
    <property type="term" value="C:plasma membrane"/>
    <property type="evidence" value="ECO:0007669"/>
    <property type="project" value="TreeGrafter"/>
</dbReference>
<feature type="transmembrane region" description="Helical" evidence="7">
    <location>
        <begin position="212"/>
        <end position="232"/>
    </location>
</feature>
<evidence type="ECO:0000256" key="2">
    <source>
        <dbReference type="ARBA" id="ARBA00007018"/>
    </source>
</evidence>
<feature type="binding site" evidence="6">
    <location>
        <position position="383"/>
    </location>
    <ligand>
        <name>Zn(2+)</name>
        <dbReference type="ChEBI" id="CHEBI:29105"/>
    </ligand>
</feature>
<evidence type="ECO:0000313" key="8">
    <source>
        <dbReference type="EnsemblMetazoa" id="tetur23g01980.1"/>
    </source>
</evidence>
<dbReference type="eggNOG" id="KOG0748">
    <property type="taxonomic scope" value="Eukaryota"/>
</dbReference>
<evidence type="ECO:0000256" key="3">
    <source>
        <dbReference type="ARBA" id="ARBA00022692"/>
    </source>
</evidence>
<evidence type="ECO:0000313" key="9">
    <source>
        <dbReference type="Proteomes" id="UP000015104"/>
    </source>
</evidence>
<reference evidence="9" key="1">
    <citation type="submission" date="2011-08" db="EMBL/GenBank/DDBJ databases">
        <authorList>
            <person name="Rombauts S."/>
        </authorList>
    </citation>
    <scope>NUCLEOTIDE SEQUENCE</scope>
    <source>
        <strain evidence="9">London</strain>
    </source>
</reference>
<evidence type="ECO:0000256" key="4">
    <source>
        <dbReference type="ARBA" id="ARBA00022989"/>
    </source>
</evidence>
<feature type="transmembrane region" description="Helical" evidence="7">
    <location>
        <begin position="181"/>
        <end position="200"/>
    </location>
</feature>
<dbReference type="AlphaFoldDB" id="T1KVV4"/>
<dbReference type="Proteomes" id="UP000015104">
    <property type="component" value="Unassembled WGS sequence"/>
</dbReference>
<dbReference type="GO" id="GO:0046872">
    <property type="term" value="F:metal ion binding"/>
    <property type="evidence" value="ECO:0007669"/>
    <property type="project" value="UniProtKB-KW"/>
</dbReference>
<name>T1KVV4_TETUR</name>
<proteinExistence type="inferred from homology"/>
<keyword evidence="5 7" id="KW-0472">Membrane</keyword>
<protein>
    <recommendedName>
        <fullName evidence="10">Adiponectin receptor</fullName>
    </recommendedName>
</protein>
<dbReference type="EMBL" id="CAEY01000614">
    <property type="status" value="NOT_ANNOTATED_CDS"/>
    <property type="molecule type" value="Genomic_DNA"/>
</dbReference>
<comment type="subcellular location">
    <subcellularLocation>
        <location evidence="1">Membrane</location>
        <topology evidence="1">Multi-pass membrane protein</topology>
    </subcellularLocation>
</comment>
<accession>T1KVV4</accession>
<dbReference type="GO" id="GO:0038023">
    <property type="term" value="F:signaling receptor activity"/>
    <property type="evidence" value="ECO:0007669"/>
    <property type="project" value="TreeGrafter"/>
</dbReference>
<evidence type="ECO:0000256" key="7">
    <source>
        <dbReference type="SAM" id="Phobius"/>
    </source>
</evidence>
<evidence type="ECO:0000256" key="6">
    <source>
        <dbReference type="PIRSR" id="PIRSR604254-1"/>
    </source>
</evidence>
<evidence type="ECO:0008006" key="10">
    <source>
        <dbReference type="Google" id="ProtNLM"/>
    </source>
</evidence>
<evidence type="ECO:0000256" key="1">
    <source>
        <dbReference type="ARBA" id="ARBA00004141"/>
    </source>
</evidence>
<feature type="transmembrane region" description="Helical" evidence="7">
    <location>
        <begin position="308"/>
        <end position="328"/>
    </location>
</feature>
<dbReference type="EnsemblMetazoa" id="tetur23g01980.1">
    <property type="protein sequence ID" value="tetur23g01980.1"/>
    <property type="gene ID" value="tetur23g01980"/>
</dbReference>
<feature type="transmembrane region" description="Helical" evidence="7">
    <location>
        <begin position="380"/>
        <end position="397"/>
    </location>
</feature>
<dbReference type="HOGENOM" id="CLU_023075_1_1_1"/>
<evidence type="ECO:0000256" key="5">
    <source>
        <dbReference type="ARBA" id="ARBA00023136"/>
    </source>
</evidence>
<organism evidence="8 9">
    <name type="scientific">Tetranychus urticae</name>
    <name type="common">Two-spotted spider mite</name>
    <dbReference type="NCBI Taxonomy" id="32264"/>
    <lineage>
        <taxon>Eukaryota</taxon>
        <taxon>Metazoa</taxon>
        <taxon>Ecdysozoa</taxon>
        <taxon>Arthropoda</taxon>
        <taxon>Chelicerata</taxon>
        <taxon>Arachnida</taxon>
        <taxon>Acari</taxon>
        <taxon>Acariformes</taxon>
        <taxon>Trombidiformes</taxon>
        <taxon>Prostigmata</taxon>
        <taxon>Eleutherengona</taxon>
        <taxon>Raphignathae</taxon>
        <taxon>Tetranychoidea</taxon>
        <taxon>Tetranychidae</taxon>
        <taxon>Tetranychus</taxon>
    </lineage>
</organism>
<comment type="similarity">
    <text evidence="2">Belongs to the ADIPOR family.</text>
</comment>
<feature type="transmembrane region" description="Helical" evidence="7">
    <location>
        <begin position="340"/>
        <end position="360"/>
    </location>
</feature>
<dbReference type="PANTHER" id="PTHR20855:SF52">
    <property type="entry name" value="ADIPONECTIN RECEPTOR PROTEIN"/>
    <property type="match status" value="1"/>
</dbReference>
<dbReference type="GO" id="GO:0033211">
    <property type="term" value="P:adiponectin-activated signaling pathway"/>
    <property type="evidence" value="ECO:0007669"/>
    <property type="project" value="TreeGrafter"/>
</dbReference>
<feature type="binding site" evidence="6">
    <location>
        <position position="232"/>
    </location>
    <ligand>
        <name>Zn(2+)</name>
        <dbReference type="ChEBI" id="CHEBI:29105"/>
    </ligand>
</feature>
<dbReference type="PANTHER" id="PTHR20855">
    <property type="entry name" value="ADIPOR/PROGESTIN RECEPTOR-RELATED"/>
    <property type="match status" value="1"/>
</dbReference>
<keyword evidence="3 7" id="KW-0812">Transmembrane</keyword>
<keyword evidence="6" id="KW-0862">Zinc</keyword>
<dbReference type="InterPro" id="IPR004254">
    <property type="entry name" value="AdipoR/HlyIII-related"/>
</dbReference>
<keyword evidence="9" id="KW-1185">Reference proteome</keyword>
<feature type="transmembrane region" description="Helical" evidence="7">
    <location>
        <begin position="277"/>
        <end position="296"/>
    </location>
</feature>
<keyword evidence="4 7" id="KW-1133">Transmembrane helix</keyword>
<reference evidence="8" key="2">
    <citation type="submission" date="2015-06" db="UniProtKB">
        <authorList>
            <consortium name="EnsemblMetazoa"/>
        </authorList>
    </citation>
    <scope>IDENTIFICATION</scope>
</reference>
<feature type="transmembrane region" description="Helical" evidence="7">
    <location>
        <begin position="252"/>
        <end position="270"/>
    </location>
</feature>
<feature type="binding site" evidence="6">
    <location>
        <position position="379"/>
    </location>
    <ligand>
        <name>Zn(2+)</name>
        <dbReference type="ChEBI" id="CHEBI:29105"/>
    </ligand>
</feature>